<name>A0A4R2PT20_9PSEU</name>
<gene>
    <name evidence="7" type="ORF">EV191_1332</name>
</gene>
<evidence type="ECO:0000256" key="4">
    <source>
        <dbReference type="ARBA" id="ARBA00023136"/>
    </source>
</evidence>
<evidence type="ECO:0000256" key="5">
    <source>
        <dbReference type="SAM" id="Phobius"/>
    </source>
</evidence>
<dbReference type="GO" id="GO:0005886">
    <property type="term" value="C:plasma membrane"/>
    <property type="evidence" value="ECO:0007669"/>
    <property type="project" value="TreeGrafter"/>
</dbReference>
<evidence type="ECO:0000256" key="1">
    <source>
        <dbReference type="ARBA" id="ARBA00004141"/>
    </source>
</evidence>
<dbReference type="GO" id="GO:0008233">
    <property type="term" value="F:peptidase activity"/>
    <property type="evidence" value="ECO:0007669"/>
    <property type="project" value="UniProtKB-KW"/>
</dbReference>
<accession>A0A4R2PT20</accession>
<feature type="transmembrane region" description="Helical" evidence="5">
    <location>
        <begin position="55"/>
        <end position="84"/>
    </location>
</feature>
<feature type="transmembrane region" description="Helical" evidence="5">
    <location>
        <begin position="90"/>
        <end position="115"/>
    </location>
</feature>
<organism evidence="7 8">
    <name type="scientific">Tamaricihabitans halophyticus</name>
    <dbReference type="NCBI Taxonomy" id="1262583"/>
    <lineage>
        <taxon>Bacteria</taxon>
        <taxon>Bacillati</taxon>
        <taxon>Actinomycetota</taxon>
        <taxon>Actinomycetes</taxon>
        <taxon>Pseudonocardiales</taxon>
        <taxon>Pseudonocardiaceae</taxon>
        <taxon>Tamaricihabitans</taxon>
    </lineage>
</organism>
<dbReference type="Pfam" id="PF01957">
    <property type="entry name" value="NfeD"/>
    <property type="match status" value="1"/>
</dbReference>
<dbReference type="InterPro" id="IPR012340">
    <property type="entry name" value="NA-bd_OB-fold"/>
</dbReference>
<dbReference type="EMBL" id="SLXQ01000033">
    <property type="protein sequence ID" value="TCP39050.1"/>
    <property type="molecule type" value="Genomic_DNA"/>
</dbReference>
<keyword evidence="4 5" id="KW-0472">Membrane</keyword>
<comment type="subcellular location">
    <subcellularLocation>
        <location evidence="1">Membrane</location>
        <topology evidence="1">Multi-pass membrane protein</topology>
    </subcellularLocation>
</comment>
<dbReference type="InterPro" id="IPR002810">
    <property type="entry name" value="NfeD-like_C"/>
</dbReference>
<evidence type="ECO:0000256" key="3">
    <source>
        <dbReference type="ARBA" id="ARBA00022989"/>
    </source>
</evidence>
<feature type="domain" description="NfeD-like C-terminal" evidence="6">
    <location>
        <begin position="134"/>
        <end position="192"/>
    </location>
</feature>
<keyword evidence="2 5" id="KW-0812">Transmembrane</keyword>
<evidence type="ECO:0000259" key="6">
    <source>
        <dbReference type="Pfam" id="PF01957"/>
    </source>
</evidence>
<keyword evidence="7" id="KW-0645">Protease</keyword>
<keyword evidence="3 5" id="KW-1133">Transmembrane helix</keyword>
<reference evidence="7 8" key="1">
    <citation type="submission" date="2019-03" db="EMBL/GenBank/DDBJ databases">
        <title>Genomic Encyclopedia of Type Strains, Phase IV (KMG-IV): sequencing the most valuable type-strain genomes for metagenomic binning, comparative biology and taxonomic classification.</title>
        <authorList>
            <person name="Goeker M."/>
        </authorList>
    </citation>
    <scope>NUCLEOTIDE SEQUENCE [LARGE SCALE GENOMIC DNA]</scope>
    <source>
        <strain evidence="7 8">DSM 45765</strain>
    </source>
</reference>
<dbReference type="Gene3D" id="2.40.50.140">
    <property type="entry name" value="Nucleic acid-binding proteins"/>
    <property type="match status" value="1"/>
</dbReference>
<sequence length="194" mass="21365">MLRVWSIDISFDRAQFHTLAQTLLTHPAIVGREVHGRHLHTTAVVRGRVRPMSLWLFWLILAFVLGTAEIFTYTAALGLLGGAALLTSGFAAVGVALPVQLLLFTIISITSVVLVRPIALRHMLRPQEIRFGIDALVGKSAYVLQDVSARDGRVRIGDEEWIARAYDETLVIPAGETVDVMEIKGNAALVYPRE</sequence>
<dbReference type="InterPro" id="IPR052165">
    <property type="entry name" value="Membrane_assoc_protease"/>
</dbReference>
<evidence type="ECO:0000313" key="8">
    <source>
        <dbReference type="Proteomes" id="UP000294911"/>
    </source>
</evidence>
<dbReference type="AlphaFoldDB" id="A0A4R2PT20"/>
<dbReference type="PANTHER" id="PTHR33507">
    <property type="entry name" value="INNER MEMBRANE PROTEIN YBBJ"/>
    <property type="match status" value="1"/>
</dbReference>
<comment type="caution">
    <text evidence="7">The sequence shown here is derived from an EMBL/GenBank/DDBJ whole genome shotgun (WGS) entry which is preliminary data.</text>
</comment>
<evidence type="ECO:0000313" key="7">
    <source>
        <dbReference type="EMBL" id="TCP39050.1"/>
    </source>
</evidence>
<dbReference type="Proteomes" id="UP000294911">
    <property type="component" value="Unassembled WGS sequence"/>
</dbReference>
<dbReference type="GO" id="GO:0006508">
    <property type="term" value="P:proteolysis"/>
    <property type="evidence" value="ECO:0007669"/>
    <property type="project" value="UniProtKB-KW"/>
</dbReference>
<dbReference type="PANTHER" id="PTHR33507:SF3">
    <property type="entry name" value="INNER MEMBRANE PROTEIN YBBJ"/>
    <property type="match status" value="1"/>
</dbReference>
<protein>
    <submittedName>
        <fullName evidence="7">Membrane protein implicated in regulation of membrane protease activity</fullName>
    </submittedName>
</protein>
<keyword evidence="7" id="KW-0378">Hydrolase</keyword>
<proteinExistence type="predicted"/>
<keyword evidence="8" id="KW-1185">Reference proteome</keyword>
<evidence type="ECO:0000256" key="2">
    <source>
        <dbReference type="ARBA" id="ARBA00022692"/>
    </source>
</evidence>